<name>A0A7U3ZN74_RUNSL</name>
<dbReference type="Gene3D" id="3.90.550.10">
    <property type="entry name" value="Spore Coat Polysaccharide Biosynthesis Protein SpsA, Chain A"/>
    <property type="match status" value="1"/>
</dbReference>
<gene>
    <name evidence="2" type="ordered locus">Runsl_3943</name>
</gene>
<dbReference type="InterPro" id="IPR029044">
    <property type="entry name" value="Nucleotide-diphossugar_trans"/>
</dbReference>
<dbReference type="GO" id="GO:0016758">
    <property type="term" value="F:hexosyltransferase activity"/>
    <property type="evidence" value="ECO:0007669"/>
    <property type="project" value="UniProtKB-ARBA"/>
</dbReference>
<reference evidence="2 3" key="2">
    <citation type="journal article" date="2012" name="Stand. Genomic Sci.">
        <title>Complete genome sequence of the aquatic bacterium Runella slithyformis type strain (LSU 4(T)).</title>
        <authorList>
            <person name="Copeland A."/>
            <person name="Zhang X."/>
            <person name="Misra M."/>
            <person name="Lapidus A."/>
            <person name="Nolan M."/>
            <person name="Lucas S."/>
            <person name="Deshpande S."/>
            <person name="Cheng J.F."/>
            <person name="Tapia R."/>
            <person name="Goodwin L.A."/>
            <person name="Pitluck S."/>
            <person name="Liolios K."/>
            <person name="Pagani I."/>
            <person name="Ivanova N."/>
            <person name="Mikhailova N."/>
            <person name="Pati A."/>
            <person name="Chen A."/>
            <person name="Palaniappan K."/>
            <person name="Land M."/>
            <person name="Hauser L."/>
            <person name="Pan C."/>
            <person name="Jeffries C.D."/>
            <person name="Detter J.C."/>
            <person name="Brambilla E.M."/>
            <person name="Rohde M."/>
            <person name="Djao O.D."/>
            <person name="Goker M."/>
            <person name="Sikorski J."/>
            <person name="Tindall B.J."/>
            <person name="Woyke T."/>
            <person name="Bristow J."/>
            <person name="Eisen J.A."/>
            <person name="Markowitz V."/>
            <person name="Hugenholtz P."/>
            <person name="Kyrpides N.C."/>
            <person name="Klenk H.P."/>
            <person name="Mavromatis K."/>
        </authorList>
    </citation>
    <scope>NUCLEOTIDE SEQUENCE [LARGE SCALE GENOMIC DNA]</scope>
    <source>
        <strain evidence="3">ATCC 29530 / DSM 19594 / LMG 11500 / NCIMB 11436 / LSU 4</strain>
    </source>
</reference>
<dbReference type="PANTHER" id="PTHR22916">
    <property type="entry name" value="GLYCOSYLTRANSFERASE"/>
    <property type="match status" value="1"/>
</dbReference>
<feature type="domain" description="Glycosyltransferase 2-like" evidence="1">
    <location>
        <begin position="11"/>
        <end position="147"/>
    </location>
</feature>
<dbReference type="AlphaFoldDB" id="A0A7U3ZN74"/>
<dbReference type="Proteomes" id="UP000000493">
    <property type="component" value="Chromosome"/>
</dbReference>
<accession>A0A7U3ZN74</accession>
<evidence type="ECO:0000259" key="1">
    <source>
        <dbReference type="Pfam" id="PF00535"/>
    </source>
</evidence>
<dbReference type="PANTHER" id="PTHR22916:SF3">
    <property type="entry name" value="UDP-GLCNAC:BETAGAL BETA-1,3-N-ACETYLGLUCOSAMINYLTRANSFERASE-LIKE PROTEIN 1"/>
    <property type="match status" value="1"/>
</dbReference>
<keyword evidence="2" id="KW-0808">Transferase</keyword>
<reference evidence="3" key="1">
    <citation type="submission" date="2011-06" db="EMBL/GenBank/DDBJ databases">
        <title>The complete genome of chromosome of Runella slithyformis DSM 19594.</title>
        <authorList>
            <consortium name="US DOE Joint Genome Institute (JGI-PGF)"/>
            <person name="Lucas S."/>
            <person name="Han J."/>
            <person name="Lapidus A."/>
            <person name="Bruce D."/>
            <person name="Goodwin L."/>
            <person name="Pitluck S."/>
            <person name="Peters L."/>
            <person name="Kyrpides N."/>
            <person name="Mavromatis K."/>
            <person name="Ivanova N."/>
            <person name="Ovchinnikova G."/>
            <person name="Zhang X."/>
            <person name="Misra M."/>
            <person name="Detter J.C."/>
            <person name="Tapia R."/>
            <person name="Han C."/>
            <person name="Land M."/>
            <person name="Hauser L."/>
            <person name="Markowitz V."/>
            <person name="Cheng J.-F."/>
            <person name="Hugenholtz P."/>
            <person name="Woyke T."/>
            <person name="Wu D."/>
            <person name="Tindall B."/>
            <person name="Faehrich R."/>
            <person name="Brambilla E."/>
            <person name="Klenk H.-P."/>
            <person name="Eisen J.A."/>
        </authorList>
    </citation>
    <scope>NUCLEOTIDE SEQUENCE [LARGE SCALE GENOMIC DNA]</scope>
    <source>
        <strain evidence="3">ATCC 29530 / DSM 19594 / LMG 11500 / NCIMB 11436 / LSU 4</strain>
    </source>
</reference>
<keyword evidence="3" id="KW-1185">Reference proteome</keyword>
<dbReference type="SUPFAM" id="SSF53448">
    <property type="entry name" value="Nucleotide-diphospho-sugar transferases"/>
    <property type="match status" value="1"/>
</dbReference>
<dbReference type="EMBL" id="CP002859">
    <property type="protein sequence ID" value="AEI50296.1"/>
    <property type="molecule type" value="Genomic_DNA"/>
</dbReference>
<dbReference type="Pfam" id="PF00535">
    <property type="entry name" value="Glycos_transf_2"/>
    <property type="match status" value="1"/>
</dbReference>
<evidence type="ECO:0000313" key="2">
    <source>
        <dbReference type="EMBL" id="AEI50296.1"/>
    </source>
</evidence>
<sequence length="258" mass="30122">MKQSFLNMKVTIITVVYNNSTTIQNAIESVLSQQNIDLEYIVIDGASTDNTLNTIKKFTGHIHKIVSEPDEGIYDAMNKGIRLASGDVIGILNSDDLYYSPHILEKVCDIFKKHPTVELIYGDLVYVSFNDPTKIIRHWRSTPYYKSFFENGEVPPHPSVFVRREVYDKVGLYKKNYRFAADYEFLLRSMKQKKVQSVYIPHIMVRMRLGGATNRSLKNIFTGNQEIRKAWHENNLTPPLRLWVFRFIKKFLQFFIQI</sequence>
<dbReference type="KEGG" id="rsi:Runsl_3943"/>
<evidence type="ECO:0000313" key="3">
    <source>
        <dbReference type="Proteomes" id="UP000000493"/>
    </source>
</evidence>
<proteinExistence type="predicted"/>
<protein>
    <submittedName>
        <fullName evidence="2">Glycosyl transferase family 2</fullName>
    </submittedName>
</protein>
<dbReference type="InterPro" id="IPR001173">
    <property type="entry name" value="Glyco_trans_2-like"/>
</dbReference>
<organism evidence="2 3">
    <name type="scientific">Runella slithyformis (strain ATCC 29530 / DSM 19594 / LMG 11500 / NCIMB 11436 / LSU 4)</name>
    <dbReference type="NCBI Taxonomy" id="761193"/>
    <lineage>
        <taxon>Bacteria</taxon>
        <taxon>Pseudomonadati</taxon>
        <taxon>Bacteroidota</taxon>
        <taxon>Cytophagia</taxon>
        <taxon>Cytophagales</taxon>
        <taxon>Spirosomataceae</taxon>
        <taxon>Runella</taxon>
    </lineage>
</organism>
<dbReference type="CDD" id="cd06433">
    <property type="entry name" value="GT_2_WfgS_like"/>
    <property type="match status" value="1"/>
</dbReference>